<dbReference type="AlphaFoldDB" id="A0AAE9YNN3"/>
<dbReference type="InterPro" id="IPR029058">
    <property type="entry name" value="AB_hydrolase_fold"/>
</dbReference>
<sequence>MQTFIITDIFGVTDKLFAYRQQLERCGCRVQIIDPYQGEKQEFTSEQIAYQRFNLDCGFEAYVSQISAALADSSREKVILGFSVGAAAAYKALDKLSPGCAQEMVVRHLIGFYPGQIRHHLDINPRCPVTLVFPRNEQHFALDKVISCLTEKPRVCCIRTPFAHGFMNPLSVNYHQAAANHYFGQLSGENMRLPPQALQHILLPKQITQTL</sequence>
<dbReference type="SUPFAM" id="SSF53474">
    <property type="entry name" value="alpha/beta-Hydrolases"/>
    <property type="match status" value="1"/>
</dbReference>
<reference evidence="1 2" key="2">
    <citation type="journal article" date="2022" name="Mar. Drugs">
        <title>Bioassay-Guided Fractionation Leads to the Detection of Cholic Acid Generated by the Rare Thalassomonas sp.</title>
        <authorList>
            <person name="Pheiffer F."/>
            <person name="Schneider Y.K."/>
            <person name="Hansen E.H."/>
            <person name="Andersen J.H."/>
            <person name="Isaksson J."/>
            <person name="Busche T."/>
            <person name="R C."/>
            <person name="Kalinowski J."/>
            <person name="Zyl L.V."/>
            <person name="Trindade M."/>
        </authorList>
    </citation>
    <scope>NUCLEOTIDE SEQUENCE [LARGE SCALE GENOMIC DNA]</scope>
    <source>
        <strain evidence="1 2">A5K-106</strain>
    </source>
</reference>
<gene>
    <name evidence="1" type="ORF">SG35_020460</name>
</gene>
<dbReference type="GO" id="GO:0016787">
    <property type="term" value="F:hydrolase activity"/>
    <property type="evidence" value="ECO:0007669"/>
    <property type="project" value="UniProtKB-KW"/>
</dbReference>
<dbReference type="PANTHER" id="PTHR46623">
    <property type="entry name" value="CARBOXYMETHYLENEBUTENOLIDASE-RELATED"/>
    <property type="match status" value="1"/>
</dbReference>
<dbReference type="KEGG" id="tact:SG35_020460"/>
<evidence type="ECO:0000313" key="1">
    <source>
        <dbReference type="EMBL" id="WDD97663.1"/>
    </source>
</evidence>
<dbReference type="InterPro" id="IPR051049">
    <property type="entry name" value="Dienelactone_hydrolase-like"/>
</dbReference>
<dbReference type="Gene3D" id="3.40.50.1820">
    <property type="entry name" value="alpha/beta hydrolase"/>
    <property type="match status" value="1"/>
</dbReference>
<dbReference type="RefSeq" id="WP_053043089.1">
    <property type="nucleotide sequence ID" value="NZ_CP059735.1"/>
</dbReference>
<protein>
    <submittedName>
        <fullName evidence="1">Dienelactone hydrolase family protein</fullName>
    </submittedName>
</protein>
<dbReference type="EMBL" id="CP059735">
    <property type="protein sequence ID" value="WDD97663.1"/>
    <property type="molecule type" value="Genomic_DNA"/>
</dbReference>
<proteinExistence type="predicted"/>
<keyword evidence="2" id="KW-1185">Reference proteome</keyword>
<dbReference type="Proteomes" id="UP000032568">
    <property type="component" value="Chromosome"/>
</dbReference>
<name>A0AAE9YNN3_9GAMM</name>
<evidence type="ECO:0000313" key="2">
    <source>
        <dbReference type="Proteomes" id="UP000032568"/>
    </source>
</evidence>
<accession>A0AAE9YNN3</accession>
<keyword evidence="1" id="KW-0378">Hydrolase</keyword>
<organism evidence="1 2">
    <name type="scientific">Thalassomonas actiniarum</name>
    <dbReference type="NCBI Taxonomy" id="485447"/>
    <lineage>
        <taxon>Bacteria</taxon>
        <taxon>Pseudomonadati</taxon>
        <taxon>Pseudomonadota</taxon>
        <taxon>Gammaproteobacteria</taxon>
        <taxon>Alteromonadales</taxon>
        <taxon>Colwelliaceae</taxon>
        <taxon>Thalassomonas</taxon>
    </lineage>
</organism>
<dbReference type="PANTHER" id="PTHR46623:SF6">
    <property type="entry name" value="ALPHA_BETA-HYDROLASES SUPERFAMILY PROTEIN"/>
    <property type="match status" value="1"/>
</dbReference>
<reference evidence="1 2" key="1">
    <citation type="journal article" date="2015" name="Genome Announc.">
        <title>Draft Genome Sequences of Marine Isolates of Thalassomonas viridans and Thalassomonas actiniarum.</title>
        <authorList>
            <person name="Olonade I."/>
            <person name="van Zyl L.J."/>
            <person name="Trindade M."/>
        </authorList>
    </citation>
    <scope>NUCLEOTIDE SEQUENCE [LARGE SCALE GENOMIC DNA]</scope>
    <source>
        <strain evidence="1 2">A5K-106</strain>
    </source>
</reference>